<evidence type="ECO:0000256" key="4">
    <source>
        <dbReference type="HAMAP-Rule" id="MF_00703"/>
    </source>
</evidence>
<evidence type="ECO:0000256" key="3">
    <source>
        <dbReference type="ARBA" id="ARBA00048550"/>
    </source>
</evidence>
<dbReference type="SMART" id="SM00941">
    <property type="entry name" value="PYNP_C"/>
    <property type="match status" value="1"/>
</dbReference>
<dbReference type="Pfam" id="PF02885">
    <property type="entry name" value="Glycos_trans_3N"/>
    <property type="match status" value="1"/>
</dbReference>
<dbReference type="Pfam" id="PF07831">
    <property type="entry name" value="PYNP_C"/>
    <property type="match status" value="1"/>
</dbReference>
<dbReference type="InterPro" id="IPR013466">
    <property type="entry name" value="Thymidine/AMP_Pase"/>
</dbReference>
<dbReference type="InterPro" id="IPR036320">
    <property type="entry name" value="Glycosyl_Trfase_fam3_N_dom_sf"/>
</dbReference>
<dbReference type="GO" id="GO:0004645">
    <property type="term" value="F:1,4-alpha-oligoglucan phosphorylase activity"/>
    <property type="evidence" value="ECO:0007669"/>
    <property type="project" value="InterPro"/>
</dbReference>
<dbReference type="Proteomes" id="UP000036955">
    <property type="component" value="Unassembled WGS sequence"/>
</dbReference>
<comment type="catalytic activity">
    <reaction evidence="3 4">
        <text>thymidine + phosphate = 2-deoxy-alpha-D-ribose 1-phosphate + thymine</text>
        <dbReference type="Rhea" id="RHEA:16037"/>
        <dbReference type="ChEBI" id="CHEBI:17748"/>
        <dbReference type="ChEBI" id="CHEBI:17821"/>
        <dbReference type="ChEBI" id="CHEBI:43474"/>
        <dbReference type="ChEBI" id="CHEBI:57259"/>
        <dbReference type="EC" id="2.4.2.4"/>
    </reaction>
</comment>
<evidence type="ECO:0000313" key="6">
    <source>
        <dbReference type="EMBL" id="KNH28030.1"/>
    </source>
</evidence>
<dbReference type="GO" id="GO:0009032">
    <property type="term" value="F:thymidine phosphorylase activity"/>
    <property type="evidence" value="ECO:0007669"/>
    <property type="project" value="UniProtKB-UniRule"/>
</dbReference>
<protein>
    <recommendedName>
        <fullName evidence="4">Putative thymidine phosphorylase</fullName>
        <ecNumber evidence="4">2.4.2.4</ecNumber>
    </recommendedName>
    <alternativeName>
        <fullName evidence="4">TdRPase</fullName>
    </alternativeName>
</protein>
<dbReference type="PANTHER" id="PTHR10515:SF0">
    <property type="entry name" value="THYMIDINE PHOSPHORYLASE"/>
    <property type="match status" value="1"/>
</dbReference>
<keyword evidence="1 4" id="KW-0328">Glycosyltransferase</keyword>
<dbReference type="PANTHER" id="PTHR10515">
    <property type="entry name" value="THYMIDINE PHOSPHORYLASE"/>
    <property type="match status" value="1"/>
</dbReference>
<dbReference type="InterPro" id="IPR000312">
    <property type="entry name" value="Glycosyl_Trfase_fam3"/>
</dbReference>
<dbReference type="OrthoDB" id="341217at2"/>
<reference evidence="6 7" key="1">
    <citation type="submission" date="2015-06" db="EMBL/GenBank/DDBJ databases">
        <authorList>
            <person name="Hoefler B.C."/>
            <person name="Straight P.D."/>
        </authorList>
    </citation>
    <scope>NUCLEOTIDE SEQUENCE [LARGE SCALE GENOMIC DNA]</scope>
    <source>
        <strain evidence="6 7">Riq4</strain>
    </source>
</reference>
<accession>A0A0L1MHP6</accession>
<dbReference type="InterPro" id="IPR013102">
    <property type="entry name" value="PYNP_C"/>
</dbReference>
<comment type="caution">
    <text evidence="6">The sequence shown here is derived from an EMBL/GenBank/DDBJ whole genome shotgun (WGS) entry which is preliminary data.</text>
</comment>
<dbReference type="AlphaFoldDB" id="A0A0L1MHP6"/>
<dbReference type="SUPFAM" id="SSF52418">
    <property type="entry name" value="Nucleoside phosphorylase/phosphoribosyltransferase catalytic domain"/>
    <property type="match status" value="1"/>
</dbReference>
<feature type="domain" description="Pyrimidine nucleoside phosphorylase C-terminal" evidence="5">
    <location>
        <begin position="431"/>
        <end position="498"/>
    </location>
</feature>
<dbReference type="InterPro" id="IPR036566">
    <property type="entry name" value="PYNP-like_C_sf"/>
</dbReference>
<organism evidence="6 7">
    <name type="scientific">Pseudomonas syringae</name>
    <dbReference type="NCBI Taxonomy" id="317"/>
    <lineage>
        <taxon>Bacteria</taxon>
        <taxon>Pseudomonadati</taxon>
        <taxon>Pseudomonadota</taxon>
        <taxon>Gammaproteobacteria</taxon>
        <taxon>Pseudomonadales</taxon>
        <taxon>Pseudomonadaceae</taxon>
        <taxon>Pseudomonas</taxon>
    </lineage>
</organism>
<dbReference type="GO" id="GO:0006213">
    <property type="term" value="P:pyrimidine nucleoside metabolic process"/>
    <property type="evidence" value="ECO:0007669"/>
    <property type="project" value="InterPro"/>
</dbReference>
<dbReference type="NCBIfam" id="TIGR02645">
    <property type="entry name" value="ARCH_P_rylase"/>
    <property type="match status" value="1"/>
</dbReference>
<dbReference type="SUPFAM" id="SSF47648">
    <property type="entry name" value="Nucleoside phosphorylase/phosphoribosyltransferase N-terminal domain"/>
    <property type="match status" value="1"/>
</dbReference>
<dbReference type="InterPro" id="IPR017459">
    <property type="entry name" value="Glycosyl_Trfase_fam3_N_dom"/>
</dbReference>
<dbReference type="PATRIC" id="fig|317.197.peg.1029"/>
<dbReference type="InterPro" id="IPR028579">
    <property type="entry name" value="Thym_Pase_Put"/>
</dbReference>
<evidence type="ECO:0000259" key="5">
    <source>
        <dbReference type="SMART" id="SM00941"/>
    </source>
</evidence>
<dbReference type="GO" id="GO:0005829">
    <property type="term" value="C:cytosol"/>
    <property type="evidence" value="ECO:0007669"/>
    <property type="project" value="TreeGrafter"/>
</dbReference>
<name>A0A0L1MHP6_PSESX</name>
<dbReference type="HAMAP" id="MF_00703">
    <property type="entry name" value="Thymid_phosp_2"/>
    <property type="match status" value="1"/>
</dbReference>
<dbReference type="EMBL" id="LFQK01000015">
    <property type="protein sequence ID" value="KNH28030.1"/>
    <property type="molecule type" value="Genomic_DNA"/>
</dbReference>
<dbReference type="NCBIfam" id="NF003338">
    <property type="entry name" value="PRK04350.1"/>
    <property type="match status" value="1"/>
</dbReference>
<proteinExistence type="inferred from homology"/>
<dbReference type="GO" id="GO:0006206">
    <property type="term" value="P:pyrimidine nucleobase metabolic process"/>
    <property type="evidence" value="ECO:0007669"/>
    <property type="project" value="InterPro"/>
</dbReference>
<dbReference type="InterPro" id="IPR017872">
    <property type="entry name" value="Pyrmidine_PPase_CS"/>
</dbReference>
<dbReference type="Gene3D" id="1.20.970.50">
    <property type="match status" value="1"/>
</dbReference>
<evidence type="ECO:0000256" key="2">
    <source>
        <dbReference type="ARBA" id="ARBA00022679"/>
    </source>
</evidence>
<dbReference type="InterPro" id="IPR035902">
    <property type="entry name" value="Nuc_phospho_transferase"/>
</dbReference>
<gene>
    <name evidence="6" type="ORF">ACS77_09345</name>
</gene>
<dbReference type="Gene3D" id="3.90.1170.30">
    <property type="entry name" value="Pyrimidine nucleoside phosphorylase-like, C-terminal domain"/>
    <property type="match status" value="1"/>
</dbReference>
<dbReference type="PROSITE" id="PS00647">
    <property type="entry name" value="THYMID_PHOSPHORYLASE"/>
    <property type="match status" value="1"/>
</dbReference>
<keyword evidence="2 4" id="KW-0808">Transferase</keyword>
<dbReference type="Gene3D" id="3.40.1030.10">
    <property type="entry name" value="Nucleoside phosphorylase/phosphoribosyltransferase catalytic domain"/>
    <property type="match status" value="1"/>
</dbReference>
<dbReference type="InterPro" id="IPR000053">
    <property type="entry name" value="Thymidine/pyrmidine_PPase"/>
</dbReference>
<dbReference type="Gene3D" id="2.40.40.20">
    <property type="match status" value="1"/>
</dbReference>
<dbReference type="SUPFAM" id="SSF54680">
    <property type="entry name" value="Pyrimidine nucleoside phosphorylase C-terminal domain"/>
    <property type="match status" value="1"/>
</dbReference>
<dbReference type="EC" id="2.4.2.4" evidence="4"/>
<comment type="similarity">
    <text evidence="4">Belongs to the thymidine/pyrimidine-nucleoside phosphorylase family. Type 2 subfamily.</text>
</comment>
<sequence>MPIHSVFELRVRRLGIDTHQQPVAFMPRDCHVCRSEGFSALSRLELVNGTRRVIATLMVVDGQWIGGGEVGLSESAWQLLGAQEGENVAVHHPAPIESMSAVRGKIYGNALSRETLTAIVNDIDAGRFSDVELAAFLTGCAGNQMSLTEIRYLTEAMVEVGERLHWDRPLVLDKHCVGGLPGNRTTPIVVAIVAANGLCIPKTSSRAITSPAGTADAMETLAPVDLDLPTMRRVVEQEGGCVVWGGAMQLSPTDDVLIRVERALDLDSQGQLVASVLSKKLAAGASHVLIDIPVGATAKVRDMPAAIQLQTLLVEVGSLLGLNVQAHVSNGDGPVGRGIGPALEARDVLAVLRGDTQAPQDVRERALDLAGLLLEMAGKVPPGRGYALAAATLASGSAWRKFQAIANAQGGLREPPQARYQHPVLADRDGRVSRIDNRVLSRIGKLAGAPAAPAAGLVLGTALGQRVEADQPLYTVHAESPGELAYALEYAQQHPELFVIEEDVP</sequence>
<evidence type="ECO:0000313" key="7">
    <source>
        <dbReference type="Proteomes" id="UP000036955"/>
    </source>
</evidence>
<evidence type="ECO:0000256" key="1">
    <source>
        <dbReference type="ARBA" id="ARBA00022676"/>
    </source>
</evidence>
<dbReference type="Pfam" id="PF00591">
    <property type="entry name" value="Glycos_transf_3"/>
    <property type="match status" value="1"/>
</dbReference>